<evidence type="ECO:0000313" key="2">
    <source>
        <dbReference type="EMBL" id="KAF4703899.1"/>
    </source>
</evidence>
<proteinExistence type="predicted"/>
<dbReference type="AlphaFoldDB" id="A0A7J6Q5X4"/>
<gene>
    <name evidence="2" type="ORF">FOZ63_002262</name>
</gene>
<reference evidence="2 3" key="1">
    <citation type="submission" date="2020-04" db="EMBL/GenBank/DDBJ databases">
        <title>Perkinsus olseni comparative genomics.</title>
        <authorList>
            <person name="Bogema D.R."/>
        </authorList>
    </citation>
    <scope>NUCLEOTIDE SEQUENCE [LARGE SCALE GENOMIC DNA]</scope>
    <source>
        <strain evidence="2 3">ATCC PRA-207</strain>
    </source>
</reference>
<feature type="region of interest" description="Disordered" evidence="1">
    <location>
        <begin position="1"/>
        <end position="26"/>
    </location>
</feature>
<dbReference type="Proteomes" id="UP000553632">
    <property type="component" value="Unassembled WGS sequence"/>
</dbReference>
<feature type="non-terminal residue" evidence="2">
    <location>
        <position position="81"/>
    </location>
</feature>
<dbReference type="EMBL" id="JABANO010035192">
    <property type="protein sequence ID" value="KAF4703899.1"/>
    <property type="molecule type" value="Genomic_DNA"/>
</dbReference>
<evidence type="ECO:0000313" key="3">
    <source>
        <dbReference type="Proteomes" id="UP000553632"/>
    </source>
</evidence>
<accession>A0A7J6Q5X4</accession>
<name>A0A7J6Q5X4_PEROL</name>
<protein>
    <submittedName>
        <fullName evidence="2">Uncharacterized protein</fullName>
    </submittedName>
</protein>
<feature type="compositionally biased region" description="Basic and acidic residues" evidence="1">
    <location>
        <begin position="8"/>
        <end position="17"/>
    </location>
</feature>
<organism evidence="2 3">
    <name type="scientific">Perkinsus olseni</name>
    <name type="common">Perkinsus atlanticus</name>
    <dbReference type="NCBI Taxonomy" id="32597"/>
    <lineage>
        <taxon>Eukaryota</taxon>
        <taxon>Sar</taxon>
        <taxon>Alveolata</taxon>
        <taxon>Perkinsozoa</taxon>
        <taxon>Perkinsea</taxon>
        <taxon>Perkinsida</taxon>
        <taxon>Perkinsidae</taxon>
        <taxon>Perkinsus</taxon>
    </lineage>
</organism>
<sequence length="81" mass="8934">MQNSDEAADQHTARTPEDASDGSIIEDEVSLACSPHDVMIREANEERLPKLLSEDSPVFDPTRPPVDRIPLSICKGLTFVE</sequence>
<evidence type="ECO:0000256" key="1">
    <source>
        <dbReference type="SAM" id="MobiDB-lite"/>
    </source>
</evidence>
<keyword evidence="3" id="KW-1185">Reference proteome</keyword>
<comment type="caution">
    <text evidence="2">The sequence shown here is derived from an EMBL/GenBank/DDBJ whole genome shotgun (WGS) entry which is preliminary data.</text>
</comment>